<organism evidence="2 3">
    <name type="scientific">Staphylococcus saccharolyticus</name>
    <dbReference type="NCBI Taxonomy" id="33028"/>
    <lineage>
        <taxon>Bacteria</taxon>
        <taxon>Bacillati</taxon>
        <taxon>Bacillota</taxon>
        <taxon>Bacilli</taxon>
        <taxon>Bacillales</taxon>
        <taxon>Staphylococcaceae</taxon>
        <taxon>Staphylococcus</taxon>
    </lineage>
</organism>
<evidence type="ECO:0000259" key="1">
    <source>
        <dbReference type="Pfam" id="PF12008"/>
    </source>
</evidence>
<dbReference type="EC" id="3.1.21.3" evidence="2"/>
<protein>
    <submittedName>
        <fullName evidence="2">Type I restriction-modification system, R subunit</fullName>
        <ecNumber evidence="2">3.1.21.3</ecNumber>
    </submittedName>
</protein>
<dbReference type="InterPro" id="IPR022625">
    <property type="entry name" value="TypeI_RM_Rsu_C"/>
</dbReference>
<accession>A0A380GYL9</accession>
<dbReference type="Proteomes" id="UP000255425">
    <property type="component" value="Unassembled WGS sequence"/>
</dbReference>
<sequence length="87" mass="10512">MSVLDDIDFKVELMRNDLINVKYIMDLISQINLSDKKASDEKRHQIHKLLDKADDQQLRLRADLIREFIDQVGTFFERRFRYQRSVL</sequence>
<keyword evidence="2" id="KW-0378">Hydrolase</keyword>
<evidence type="ECO:0000313" key="3">
    <source>
        <dbReference type="Proteomes" id="UP000255425"/>
    </source>
</evidence>
<evidence type="ECO:0000313" key="2">
    <source>
        <dbReference type="EMBL" id="SUM66895.1"/>
    </source>
</evidence>
<dbReference type="GO" id="GO:0009035">
    <property type="term" value="F:type I site-specific deoxyribonuclease activity"/>
    <property type="evidence" value="ECO:0007669"/>
    <property type="project" value="UniProtKB-EC"/>
</dbReference>
<reference evidence="2 3" key="1">
    <citation type="submission" date="2018-06" db="EMBL/GenBank/DDBJ databases">
        <authorList>
            <consortium name="Pathogen Informatics"/>
            <person name="Doyle S."/>
        </authorList>
    </citation>
    <scope>NUCLEOTIDE SEQUENCE [LARGE SCALE GENOMIC DNA]</scope>
    <source>
        <strain evidence="2 3">NCTC11807</strain>
    </source>
</reference>
<name>A0A380GYL9_9STAP</name>
<dbReference type="Pfam" id="PF12008">
    <property type="entry name" value="EcoR124_C"/>
    <property type="match status" value="1"/>
</dbReference>
<proteinExistence type="predicted"/>
<dbReference type="EMBL" id="UHDZ01000001">
    <property type="protein sequence ID" value="SUM66895.1"/>
    <property type="molecule type" value="Genomic_DNA"/>
</dbReference>
<gene>
    <name evidence="2" type="primary">hsdR_5</name>
    <name evidence="2" type="ORF">NCTC11807_00051</name>
</gene>
<feature type="domain" description="Type I restriction enzyme R protein C-terminal" evidence="1">
    <location>
        <begin position="2"/>
        <end position="72"/>
    </location>
</feature>
<dbReference type="AlphaFoldDB" id="A0A380GYL9"/>
<keyword evidence="3" id="KW-1185">Reference proteome</keyword>